<evidence type="ECO:0000256" key="2">
    <source>
        <dbReference type="ARBA" id="ARBA00022723"/>
    </source>
</evidence>
<accession>A0A2M9XCC4</accession>
<feature type="domain" description="MPN" evidence="6">
    <location>
        <begin position="98"/>
        <end position="220"/>
    </location>
</feature>
<keyword evidence="2" id="KW-0479">Metal-binding</keyword>
<evidence type="ECO:0000256" key="4">
    <source>
        <dbReference type="ARBA" id="ARBA00022833"/>
    </source>
</evidence>
<dbReference type="InterPro" id="IPR037518">
    <property type="entry name" value="MPN"/>
</dbReference>
<dbReference type="OrthoDB" id="9804482at2"/>
<dbReference type="PROSITE" id="PS50249">
    <property type="entry name" value="MPN"/>
    <property type="match status" value="1"/>
</dbReference>
<dbReference type="GO" id="GO:0006508">
    <property type="term" value="P:proteolysis"/>
    <property type="evidence" value="ECO:0007669"/>
    <property type="project" value="UniProtKB-KW"/>
</dbReference>
<dbReference type="Gene3D" id="3.40.140.10">
    <property type="entry name" value="Cytidine Deaminase, domain 2"/>
    <property type="match status" value="1"/>
</dbReference>
<keyword evidence="3" id="KW-0378">Hydrolase</keyword>
<keyword evidence="4" id="KW-0862">Zinc</keyword>
<dbReference type="Pfam" id="PF20582">
    <property type="entry name" value="UPF0758_N"/>
    <property type="match status" value="1"/>
</dbReference>
<keyword evidence="5" id="KW-0482">Metalloprotease</keyword>
<dbReference type="GO" id="GO:0008237">
    <property type="term" value="F:metallopeptidase activity"/>
    <property type="evidence" value="ECO:0007669"/>
    <property type="project" value="UniProtKB-KW"/>
</dbReference>
<comment type="caution">
    <text evidence="7">The sequence shown here is derived from an EMBL/GenBank/DDBJ whole genome shotgun (WGS) entry which is preliminary data.</text>
</comment>
<reference evidence="7 8" key="1">
    <citation type="submission" date="2017-07" db="EMBL/GenBank/DDBJ databases">
        <title>Leptospira spp. isolated from tropical soils.</title>
        <authorList>
            <person name="Thibeaux R."/>
            <person name="Iraola G."/>
            <person name="Ferres I."/>
            <person name="Bierque E."/>
            <person name="Girault D."/>
            <person name="Soupe-Gilbert M.-E."/>
            <person name="Picardeau M."/>
            <person name="Goarant C."/>
        </authorList>
    </citation>
    <scope>NUCLEOTIDE SEQUENCE [LARGE SCALE GENOMIC DNA]</scope>
    <source>
        <strain evidence="7 8">MCA1-C-A1</strain>
    </source>
</reference>
<sequence length="223" mass="24760">MAERWGSGPDPRSRIFNDADNLEDWELIAVLLGKGSRGLPIEDLSRDILKKSQGLGGLLSSNIPRNFQINGLGKAKISTLLAALELAKRLKYKSIRMKGYNPTTLSSYLQGLFSPLKRECFVLATISPAGDLLRVEIVSKGSLEEVGVLPRDLVRIVLNDEASQAILAHNHPGMICFPSQEDWEVYTNLKDLLGNLDVELLDHWIFGIDGIFSCKQSTRLEEN</sequence>
<keyword evidence="1" id="KW-0645">Protease</keyword>
<keyword evidence="8" id="KW-1185">Reference proteome</keyword>
<dbReference type="InterPro" id="IPR001405">
    <property type="entry name" value="UPF0758"/>
</dbReference>
<proteinExistence type="predicted"/>
<evidence type="ECO:0000259" key="6">
    <source>
        <dbReference type="PROSITE" id="PS50249"/>
    </source>
</evidence>
<dbReference type="Pfam" id="PF04002">
    <property type="entry name" value="RadC"/>
    <property type="match status" value="1"/>
</dbReference>
<evidence type="ECO:0000256" key="5">
    <source>
        <dbReference type="ARBA" id="ARBA00023049"/>
    </source>
</evidence>
<dbReference type="RefSeq" id="WP_100706693.1">
    <property type="nucleotide sequence ID" value="NZ_NPDL01000008.1"/>
</dbReference>
<evidence type="ECO:0000313" key="8">
    <source>
        <dbReference type="Proteomes" id="UP000232196"/>
    </source>
</evidence>
<evidence type="ECO:0000256" key="1">
    <source>
        <dbReference type="ARBA" id="ARBA00022670"/>
    </source>
</evidence>
<dbReference type="AlphaFoldDB" id="A0A2M9XCC4"/>
<gene>
    <name evidence="7" type="ORF">CH357_10485</name>
</gene>
<dbReference type="InterPro" id="IPR025657">
    <property type="entry name" value="RadC_JAB"/>
</dbReference>
<dbReference type="PANTHER" id="PTHR30471">
    <property type="entry name" value="DNA REPAIR PROTEIN RADC"/>
    <property type="match status" value="1"/>
</dbReference>
<evidence type="ECO:0000256" key="3">
    <source>
        <dbReference type="ARBA" id="ARBA00022801"/>
    </source>
</evidence>
<dbReference type="Proteomes" id="UP000232196">
    <property type="component" value="Unassembled WGS sequence"/>
</dbReference>
<dbReference type="InterPro" id="IPR046778">
    <property type="entry name" value="UPF0758_N"/>
</dbReference>
<dbReference type="GO" id="GO:0046872">
    <property type="term" value="F:metal ion binding"/>
    <property type="evidence" value="ECO:0007669"/>
    <property type="project" value="UniProtKB-KW"/>
</dbReference>
<protein>
    <submittedName>
        <fullName evidence="7">DNA repair protein</fullName>
    </submittedName>
</protein>
<dbReference type="PANTHER" id="PTHR30471:SF3">
    <property type="entry name" value="UPF0758 PROTEIN YEES-RELATED"/>
    <property type="match status" value="1"/>
</dbReference>
<organism evidence="7 8">
    <name type="scientific">Leptospira hartskeerlii</name>
    <dbReference type="NCBI Taxonomy" id="2023177"/>
    <lineage>
        <taxon>Bacteria</taxon>
        <taxon>Pseudomonadati</taxon>
        <taxon>Spirochaetota</taxon>
        <taxon>Spirochaetia</taxon>
        <taxon>Leptospirales</taxon>
        <taxon>Leptospiraceae</taxon>
        <taxon>Leptospira</taxon>
    </lineage>
</organism>
<evidence type="ECO:0000313" key="7">
    <source>
        <dbReference type="EMBL" id="PJZ25345.1"/>
    </source>
</evidence>
<dbReference type="EMBL" id="NPDN01000005">
    <property type="protein sequence ID" value="PJZ25345.1"/>
    <property type="molecule type" value="Genomic_DNA"/>
</dbReference>
<name>A0A2M9XCC4_9LEPT</name>